<name>A0A1U9WQK4_9CAUD</name>
<dbReference type="RefSeq" id="YP_009600090.1">
    <property type="nucleotide sequence ID" value="NC_041918.2"/>
</dbReference>
<dbReference type="EMBL" id="KY565347">
    <property type="protein sequence ID" value="AQY55064.1"/>
    <property type="molecule type" value="Genomic_DNA"/>
</dbReference>
<dbReference type="Proteomes" id="UP000225660">
    <property type="component" value="Segment"/>
</dbReference>
<proteinExistence type="predicted"/>
<dbReference type="KEGG" id="vg:40075852"/>
<sequence length="70" mass="7867">MTMMAAVPVVTSTYPIPTRIGIDDHILFQSVDRVYSMNKKRKGDTCVHTKKGGNHSISRIHGWQLARKEG</sequence>
<protein>
    <submittedName>
        <fullName evidence="1">Uncharacterized protein</fullName>
    </submittedName>
</protein>
<reference evidence="1" key="1">
    <citation type="submission" date="2017-10" db="EMBL/GenBank/DDBJ databases">
        <title>Sequence, genome organization and annotation of the thermophilic 47,7-kb bacterophage TO-84 that infects Geobacillus stearothermophilus.</title>
        <authorList>
            <person name="Skowron P.M."/>
            <person name="Kropinski A."/>
            <person name="Los M."/>
        </authorList>
    </citation>
    <scope>NUCLEOTIDE SEQUENCE [LARGE SCALE GENOMIC DNA]</scope>
</reference>
<organism evidence="1 2">
    <name type="scientific">Geobacillus phage TP-84</name>
    <dbReference type="NCBI Taxonomy" id="1965361"/>
    <lineage>
        <taxon>Viruses</taxon>
        <taxon>Duplodnaviria</taxon>
        <taxon>Heunggongvirae</taxon>
        <taxon>Uroviricota</taxon>
        <taxon>Caudoviricetes</taxon>
        <taxon>Saundersvirus</taxon>
        <taxon>Saundersvirus Tp84</taxon>
    </lineage>
</organism>
<keyword evidence="2" id="KW-1185">Reference proteome</keyword>
<evidence type="ECO:0000313" key="2">
    <source>
        <dbReference type="Proteomes" id="UP000225660"/>
    </source>
</evidence>
<accession>A0A1U9WQK4</accession>
<dbReference type="GeneID" id="40075852"/>
<evidence type="ECO:0000313" key="1">
    <source>
        <dbReference type="EMBL" id="AQY55064.1"/>
    </source>
</evidence>